<dbReference type="OrthoDB" id="202203at2759"/>
<sequence>MSKRNDSRKSVVVVGGGAAGSAIARALSGKLDPSKHELTLITSRPFAVHLPAVIRLTTTSEGKLEDSVLIPYDKLLINNNGTVIVDTVTSIEDGKNGRGGDVILSSGEKIHYDILILAPGSQWSGPLDLPVGDKAEVLEFIKEWRKKFESAKGVVVAGGGAAGLEFAGEIKDYWPKKPVTVVHSQSQLLNDVYPDKYRKRAEQGMRSRGIELVLNDYIDDWNPSGTITTRKGKKLNGDLLVSAFGARPATEFITSLGSDVLTSQGNVKVLPSLQLRSYPNIFAAGDVIDVDEQKQLAKTPAHAGVIVANVLSILSGGSATKEYKGSPELILITNGKNRGFGYFGFLWGILVGDFFSRLLKSKGLMIDIARKAYGQPA</sequence>
<dbReference type="GO" id="GO:0050660">
    <property type="term" value="F:flavin adenine dinucleotide binding"/>
    <property type="evidence" value="ECO:0007669"/>
    <property type="project" value="TreeGrafter"/>
</dbReference>
<dbReference type="GO" id="GO:0005737">
    <property type="term" value="C:cytoplasm"/>
    <property type="evidence" value="ECO:0007669"/>
    <property type="project" value="TreeGrafter"/>
</dbReference>
<accession>A0A4Y9Z727</accession>
<proteinExistence type="inferred from homology"/>
<evidence type="ECO:0000256" key="3">
    <source>
        <dbReference type="ARBA" id="ARBA00022827"/>
    </source>
</evidence>
<name>A0A4Y9Z727_9AGAM</name>
<dbReference type="InterPro" id="IPR023753">
    <property type="entry name" value="FAD/NAD-binding_dom"/>
</dbReference>
<evidence type="ECO:0000256" key="2">
    <source>
        <dbReference type="ARBA" id="ARBA00022630"/>
    </source>
</evidence>
<dbReference type="PANTHER" id="PTHR43735:SF3">
    <property type="entry name" value="FERROPTOSIS SUPPRESSOR PROTEIN 1"/>
    <property type="match status" value="1"/>
</dbReference>
<protein>
    <recommendedName>
        <fullName evidence="5">FAD/NAD(P)-binding domain-containing protein</fullName>
    </recommendedName>
</protein>
<dbReference type="GO" id="GO:0004174">
    <property type="term" value="F:electron-transferring-flavoprotein dehydrogenase activity"/>
    <property type="evidence" value="ECO:0007669"/>
    <property type="project" value="TreeGrafter"/>
</dbReference>
<keyword evidence="3" id="KW-0274">FAD</keyword>
<dbReference type="PRINTS" id="PR00469">
    <property type="entry name" value="PNDRDTASEII"/>
</dbReference>
<comment type="similarity">
    <text evidence="1">Belongs to the FAD-dependent oxidoreductase family.</text>
</comment>
<keyword evidence="7" id="KW-1185">Reference proteome</keyword>
<keyword evidence="2" id="KW-0285">Flavoprotein</keyword>
<evidence type="ECO:0000256" key="4">
    <source>
        <dbReference type="ARBA" id="ARBA00023002"/>
    </source>
</evidence>
<dbReference type="Proteomes" id="UP000298327">
    <property type="component" value="Unassembled WGS sequence"/>
</dbReference>
<dbReference type="Pfam" id="PF07992">
    <property type="entry name" value="Pyr_redox_2"/>
    <property type="match status" value="1"/>
</dbReference>
<gene>
    <name evidence="6" type="ORF">EVG20_g2450</name>
</gene>
<dbReference type="Gene3D" id="3.50.50.100">
    <property type="match status" value="1"/>
</dbReference>
<dbReference type="PANTHER" id="PTHR43735">
    <property type="entry name" value="APOPTOSIS-INDUCING FACTOR 1"/>
    <property type="match status" value="1"/>
</dbReference>
<dbReference type="STRING" id="205917.A0A4Y9Z727"/>
<dbReference type="EMBL" id="SEOQ01000096">
    <property type="protein sequence ID" value="TFY70545.1"/>
    <property type="molecule type" value="Genomic_DNA"/>
</dbReference>
<reference evidence="6 7" key="1">
    <citation type="submission" date="2019-02" db="EMBL/GenBank/DDBJ databases">
        <title>Genome sequencing of the rare red list fungi Dentipellis fragilis.</title>
        <authorList>
            <person name="Buettner E."/>
            <person name="Kellner H."/>
        </authorList>
    </citation>
    <scope>NUCLEOTIDE SEQUENCE [LARGE SCALE GENOMIC DNA]</scope>
    <source>
        <strain evidence="6 7">DSM 105465</strain>
    </source>
</reference>
<dbReference type="AlphaFoldDB" id="A0A4Y9Z727"/>
<keyword evidence="4" id="KW-0560">Oxidoreductase</keyword>
<dbReference type="PRINTS" id="PR00368">
    <property type="entry name" value="FADPNR"/>
</dbReference>
<dbReference type="InterPro" id="IPR036188">
    <property type="entry name" value="FAD/NAD-bd_sf"/>
</dbReference>
<comment type="caution">
    <text evidence="6">The sequence shown here is derived from an EMBL/GenBank/DDBJ whole genome shotgun (WGS) entry which is preliminary data.</text>
</comment>
<evidence type="ECO:0000259" key="5">
    <source>
        <dbReference type="Pfam" id="PF07992"/>
    </source>
</evidence>
<evidence type="ECO:0000313" key="6">
    <source>
        <dbReference type="EMBL" id="TFY70545.1"/>
    </source>
</evidence>
<evidence type="ECO:0000256" key="1">
    <source>
        <dbReference type="ARBA" id="ARBA00006442"/>
    </source>
</evidence>
<feature type="domain" description="FAD/NAD(P)-binding" evidence="5">
    <location>
        <begin position="10"/>
        <end position="293"/>
    </location>
</feature>
<dbReference type="SUPFAM" id="SSF51905">
    <property type="entry name" value="FAD/NAD(P)-binding domain"/>
    <property type="match status" value="1"/>
</dbReference>
<organism evidence="6 7">
    <name type="scientific">Dentipellis fragilis</name>
    <dbReference type="NCBI Taxonomy" id="205917"/>
    <lineage>
        <taxon>Eukaryota</taxon>
        <taxon>Fungi</taxon>
        <taxon>Dikarya</taxon>
        <taxon>Basidiomycota</taxon>
        <taxon>Agaricomycotina</taxon>
        <taxon>Agaricomycetes</taxon>
        <taxon>Russulales</taxon>
        <taxon>Hericiaceae</taxon>
        <taxon>Dentipellis</taxon>
    </lineage>
</organism>
<evidence type="ECO:0000313" key="7">
    <source>
        <dbReference type="Proteomes" id="UP000298327"/>
    </source>
</evidence>